<keyword evidence="6" id="KW-0175">Coiled coil</keyword>
<evidence type="ECO:0000259" key="7">
    <source>
        <dbReference type="PROSITE" id="PS50950"/>
    </source>
</evidence>
<protein>
    <recommendedName>
        <fullName evidence="6">THAP domain-containing protein 1</fullName>
    </recommendedName>
</protein>
<dbReference type="SUPFAM" id="SSF57716">
    <property type="entry name" value="Glucocorticoid receptor-like (DNA-binding domain)"/>
    <property type="match status" value="1"/>
</dbReference>
<dbReference type="GO" id="GO:0006357">
    <property type="term" value="P:regulation of transcription by RNA polymerase II"/>
    <property type="evidence" value="ECO:0007669"/>
    <property type="project" value="TreeGrafter"/>
</dbReference>
<dbReference type="Proteomes" id="UP000472267">
    <property type="component" value="Chromosome 22"/>
</dbReference>
<keyword evidence="1" id="KW-0479">Metal-binding</keyword>
<dbReference type="InterPro" id="IPR026516">
    <property type="entry name" value="THAP1/10"/>
</dbReference>
<sequence length="110" mass="12535">MVRQCVFPLCPNKMTSFSKFSFHRLPLDSPGLLNVWLVALKMDPNTEIEDLNRASHRVCSAHFAPEDCIHTKPKKKGQEPQRQDLKRSAIPIVSEGATDAVEVNLFFFCY</sequence>
<evidence type="ECO:0000313" key="9">
    <source>
        <dbReference type="Proteomes" id="UP000472267"/>
    </source>
</evidence>
<dbReference type="InParanoid" id="A0A672FQH8"/>
<comment type="similarity">
    <text evidence="6">Belongs to the THAP1 family.</text>
</comment>
<dbReference type="Ensembl" id="ENSSFAT00005007347.1">
    <property type="protein sequence ID" value="ENSSFAP00005006975.1"/>
    <property type="gene ID" value="ENSSFAG00005004192.1"/>
</dbReference>
<evidence type="ECO:0000256" key="5">
    <source>
        <dbReference type="PROSITE-ProRule" id="PRU00309"/>
    </source>
</evidence>
<keyword evidence="6" id="KW-0539">Nucleus</keyword>
<evidence type="ECO:0000256" key="1">
    <source>
        <dbReference type="ARBA" id="ARBA00022723"/>
    </source>
</evidence>
<evidence type="ECO:0000256" key="6">
    <source>
        <dbReference type="RuleBase" id="RU369073"/>
    </source>
</evidence>
<dbReference type="GO" id="GO:0003700">
    <property type="term" value="F:DNA-binding transcription factor activity"/>
    <property type="evidence" value="ECO:0007669"/>
    <property type="project" value="UniProtKB-UniRule"/>
</dbReference>
<organism evidence="8 9">
    <name type="scientific">Salarias fasciatus</name>
    <name type="common">Jewelled blenny</name>
    <name type="synonym">Blennius fasciatus</name>
    <dbReference type="NCBI Taxonomy" id="181472"/>
    <lineage>
        <taxon>Eukaryota</taxon>
        <taxon>Metazoa</taxon>
        <taxon>Chordata</taxon>
        <taxon>Craniata</taxon>
        <taxon>Vertebrata</taxon>
        <taxon>Euteleostomi</taxon>
        <taxon>Actinopterygii</taxon>
        <taxon>Neopterygii</taxon>
        <taxon>Teleostei</taxon>
        <taxon>Neoteleostei</taxon>
        <taxon>Acanthomorphata</taxon>
        <taxon>Ovalentaria</taxon>
        <taxon>Blenniimorphae</taxon>
        <taxon>Blenniiformes</taxon>
        <taxon>Blennioidei</taxon>
        <taxon>Blenniidae</taxon>
        <taxon>Salariinae</taxon>
        <taxon>Salarias</taxon>
    </lineage>
</organism>
<keyword evidence="6" id="KW-0131">Cell cycle</keyword>
<reference evidence="8" key="1">
    <citation type="submission" date="2019-06" db="EMBL/GenBank/DDBJ databases">
        <authorList>
            <consortium name="Wellcome Sanger Institute Data Sharing"/>
        </authorList>
    </citation>
    <scope>NUCLEOTIDE SEQUENCE [LARGE SCALE GENOMIC DNA]</scope>
</reference>
<reference evidence="8" key="3">
    <citation type="submission" date="2025-09" db="UniProtKB">
        <authorList>
            <consortium name="Ensembl"/>
        </authorList>
    </citation>
    <scope>IDENTIFICATION</scope>
</reference>
<keyword evidence="6" id="KW-0805">Transcription regulation</keyword>
<keyword evidence="3" id="KW-0862">Zinc</keyword>
<dbReference type="InterPro" id="IPR006612">
    <property type="entry name" value="THAP_Znf"/>
</dbReference>
<reference evidence="8" key="2">
    <citation type="submission" date="2025-08" db="UniProtKB">
        <authorList>
            <consortium name="Ensembl"/>
        </authorList>
    </citation>
    <scope>IDENTIFICATION</scope>
</reference>
<evidence type="ECO:0000256" key="4">
    <source>
        <dbReference type="ARBA" id="ARBA00023125"/>
    </source>
</evidence>
<dbReference type="PANTHER" id="PTHR46600:SF7">
    <property type="entry name" value="SI:DKEY-228B2.6-RELATED"/>
    <property type="match status" value="1"/>
</dbReference>
<feature type="domain" description="THAP-type" evidence="7">
    <location>
        <begin position="1"/>
        <end position="94"/>
    </location>
</feature>
<keyword evidence="2 5" id="KW-0863">Zinc-finger</keyword>
<accession>A0A672FQH8</accession>
<proteinExistence type="inferred from homology"/>
<name>A0A672FQH8_SALFA</name>
<comment type="subcellular location">
    <subcellularLocation>
        <location evidence="6">Nucleus</location>
        <location evidence="6">Nucleoplasm</location>
    </subcellularLocation>
</comment>
<dbReference type="Pfam" id="PF05485">
    <property type="entry name" value="THAP"/>
    <property type="match status" value="1"/>
</dbReference>
<dbReference type="GO" id="GO:0008270">
    <property type="term" value="F:zinc ion binding"/>
    <property type="evidence" value="ECO:0007669"/>
    <property type="project" value="UniProtKB-KW"/>
</dbReference>
<evidence type="ECO:0000256" key="3">
    <source>
        <dbReference type="ARBA" id="ARBA00022833"/>
    </source>
</evidence>
<dbReference type="GO" id="GO:0005654">
    <property type="term" value="C:nucleoplasm"/>
    <property type="evidence" value="ECO:0007669"/>
    <property type="project" value="UniProtKB-SubCell"/>
</dbReference>
<comment type="function">
    <text evidence="6">DNA-binding transcription regulator that regulates endothelial cell proliferation and G1/S cell-cycle progression. Specifically binds the 5'-[AT]NTNN[GT]GGCA[AGT]-3' core DNA sequence and acts by modulating expression of pRB-E2F cell-cycle target genes.</text>
</comment>
<evidence type="ECO:0000313" key="8">
    <source>
        <dbReference type="Ensembl" id="ENSSFAP00005006975.1"/>
    </source>
</evidence>
<keyword evidence="9" id="KW-1185">Reference proteome</keyword>
<dbReference type="GO" id="GO:0001935">
    <property type="term" value="P:endothelial cell proliferation"/>
    <property type="evidence" value="ECO:0007669"/>
    <property type="project" value="UniProtKB-UniRule"/>
</dbReference>
<keyword evidence="4 5" id="KW-0238">DNA-binding</keyword>
<evidence type="ECO:0000256" key="2">
    <source>
        <dbReference type="ARBA" id="ARBA00022771"/>
    </source>
</evidence>
<dbReference type="GO" id="GO:0000978">
    <property type="term" value="F:RNA polymerase II cis-regulatory region sequence-specific DNA binding"/>
    <property type="evidence" value="ECO:0007669"/>
    <property type="project" value="TreeGrafter"/>
</dbReference>
<dbReference type="AlphaFoldDB" id="A0A672FQH8"/>
<dbReference type="PROSITE" id="PS50950">
    <property type="entry name" value="ZF_THAP"/>
    <property type="match status" value="1"/>
</dbReference>
<dbReference type="PANTHER" id="PTHR46600">
    <property type="entry name" value="THAP DOMAIN-CONTAINING"/>
    <property type="match status" value="1"/>
</dbReference>
<keyword evidence="6" id="KW-0804">Transcription</keyword>
<dbReference type="SMART" id="SM00980">
    <property type="entry name" value="THAP"/>
    <property type="match status" value="1"/>
</dbReference>
<dbReference type="SMART" id="SM00692">
    <property type="entry name" value="DM3"/>
    <property type="match status" value="1"/>
</dbReference>